<dbReference type="PANTHER" id="PTHR33546">
    <property type="entry name" value="LARGE, MULTIFUNCTIONAL SECRETED PROTEIN-RELATED"/>
    <property type="match status" value="1"/>
</dbReference>
<keyword evidence="1 4" id="KW-0349">Heme</keyword>
<organism evidence="6 7">
    <name type="scientific">Algoriphagus aestuariicola</name>
    <dbReference type="NCBI Taxonomy" id="1852016"/>
    <lineage>
        <taxon>Bacteria</taxon>
        <taxon>Pseudomonadati</taxon>
        <taxon>Bacteroidota</taxon>
        <taxon>Cytophagia</taxon>
        <taxon>Cytophagales</taxon>
        <taxon>Cyclobacteriaceae</taxon>
        <taxon>Algoriphagus</taxon>
    </lineage>
</organism>
<dbReference type="InterPro" id="IPR013427">
    <property type="entry name" value="Haem-bd_dom_put"/>
</dbReference>
<name>A0ABS3BY14_9BACT</name>
<reference evidence="6 7" key="1">
    <citation type="submission" date="2021-03" db="EMBL/GenBank/DDBJ databases">
        <title>novel species isolated from a fishpond in China.</title>
        <authorList>
            <person name="Lu H."/>
            <person name="Cai Z."/>
        </authorList>
    </citation>
    <scope>NUCLEOTIDE SEQUENCE [LARGE SCALE GENOMIC DNA]</scope>
    <source>
        <strain evidence="6 7">JCM 31546</strain>
    </source>
</reference>
<dbReference type="InterPro" id="IPR011041">
    <property type="entry name" value="Quinoprot_gluc/sorb_DH_b-prop"/>
</dbReference>
<sequence>MFNRRSIKSLFFIVGIMAISFACSKKEEESGRQLTGNPKIDKLKLPDGFVAELLYSPGENDQGSWVAMTFDDKGRMIASDQYGFLYRLELPPVGSDSTVKPKVEKLIVGNVAEPQVGMGYAQGLLYAFNSLYVMVNHNPNETFSQPTGLYRIQDLDGDDQFESVTQIRELKGQQGEHGPHSMKVTPDGKSIYLIAGNHVDVPEMDAYRLPRVWDEDNLFPLIKDPRGHANSRMAPGGWLAKINPDGTEWELIGAGFRNAFDFDYNEVGDIFAYDADMEWDFGMPWYRPTRINHVTSGSEFGWRTGNSKWSPVYPDNLPAIMNLGQGSPTNAMFAYDAKFPSKYRKALYTFDWSFGIIYATHFTPSGASYEASSEEFISGSPLPLTDGVIGPDGAMYFATGGRRLESDLYRVTYKGDLDSYTPMTEADLPQEAITRRELEKYHYDGAPAEGLEKAWAQLNNNDRYVQYAARIVLEHQPVATWKDKAIAETDPVKKIHANLALAHHATDADAAAMLNSLMQIDYKALSAKDQQDLLRTIEVILYRHDKGAEPVKAKLVEYLDPHYPANENMLNRSLSILLVHLDAPSAVEKTLALLKNAKDDENYQKTFTASSDLIFRNPQYGMDIANMLANIPPAQATFYATVLGGADKGWTPAQREEYFKWINNALTAYKGGRSYVGFIDRARKMALSHVAETEFAKYDEMSGGKLLTSSGNDIANTGIQPEGPGRRWTVDQADSVVQNLAGRDLVKGKAMFSAVLCQSCHTIQGEGGFIGPDLTQLGTRFSPRDILVATIDPSETISDQYHATVLELKEGGSIVGKLNDEDDQNYYISQNPFAPDVIKTVPKNTVVLKKNAEVSVMMPGLINRLNPEELKDLMAYLISGGNPDHAVYKTQTTGQE</sequence>
<dbReference type="InterPro" id="IPR009056">
    <property type="entry name" value="Cyt_c-like_dom"/>
</dbReference>
<comment type="caution">
    <text evidence="6">The sequence shown here is derived from an EMBL/GenBank/DDBJ whole genome shotgun (WGS) entry which is preliminary data.</text>
</comment>
<dbReference type="EMBL" id="JAFKCW010000005">
    <property type="protein sequence ID" value="MBN7803235.1"/>
    <property type="molecule type" value="Genomic_DNA"/>
</dbReference>
<dbReference type="Proteomes" id="UP000664698">
    <property type="component" value="Unassembled WGS sequence"/>
</dbReference>
<dbReference type="PROSITE" id="PS51257">
    <property type="entry name" value="PROKAR_LIPOPROTEIN"/>
    <property type="match status" value="1"/>
</dbReference>
<evidence type="ECO:0000256" key="4">
    <source>
        <dbReference type="PROSITE-ProRule" id="PRU00433"/>
    </source>
</evidence>
<keyword evidence="7" id="KW-1185">Reference proteome</keyword>
<dbReference type="InterPro" id="IPR011042">
    <property type="entry name" value="6-blade_b-propeller_TolB-like"/>
</dbReference>
<proteinExistence type="predicted"/>
<dbReference type="InterPro" id="IPR036909">
    <property type="entry name" value="Cyt_c-like_dom_sf"/>
</dbReference>
<evidence type="ECO:0000313" key="6">
    <source>
        <dbReference type="EMBL" id="MBN7803235.1"/>
    </source>
</evidence>
<dbReference type="SUPFAM" id="SSF50952">
    <property type="entry name" value="Soluble quinoprotein glucose dehydrogenase"/>
    <property type="match status" value="1"/>
</dbReference>
<dbReference type="NCBIfam" id="TIGR02603">
    <property type="entry name" value="CxxCH_TIGR02603"/>
    <property type="match status" value="1"/>
</dbReference>
<gene>
    <name evidence="6" type="ORF">J0A67_20335</name>
</gene>
<evidence type="ECO:0000313" key="7">
    <source>
        <dbReference type="Proteomes" id="UP000664698"/>
    </source>
</evidence>
<keyword evidence="2 4" id="KW-0479">Metal-binding</keyword>
<dbReference type="Gene3D" id="1.10.760.10">
    <property type="entry name" value="Cytochrome c-like domain"/>
    <property type="match status" value="1"/>
</dbReference>
<dbReference type="PROSITE" id="PS51007">
    <property type="entry name" value="CYTC"/>
    <property type="match status" value="1"/>
</dbReference>
<accession>A0ABS3BY14</accession>
<evidence type="ECO:0000256" key="3">
    <source>
        <dbReference type="ARBA" id="ARBA00023004"/>
    </source>
</evidence>
<dbReference type="RefSeq" id="WP_206571228.1">
    <property type="nucleotide sequence ID" value="NZ_JAFKCW010000005.1"/>
</dbReference>
<dbReference type="Gene3D" id="2.120.10.30">
    <property type="entry name" value="TolB, C-terminal domain"/>
    <property type="match status" value="1"/>
</dbReference>
<evidence type="ECO:0000256" key="2">
    <source>
        <dbReference type="ARBA" id="ARBA00022723"/>
    </source>
</evidence>
<protein>
    <submittedName>
        <fullName evidence="6">C-type cytochrome</fullName>
    </submittedName>
</protein>
<dbReference type="SUPFAM" id="SSF46626">
    <property type="entry name" value="Cytochrome c"/>
    <property type="match status" value="1"/>
</dbReference>
<evidence type="ECO:0000256" key="1">
    <source>
        <dbReference type="ARBA" id="ARBA00022617"/>
    </source>
</evidence>
<keyword evidence="3 4" id="KW-0408">Iron</keyword>
<feature type="domain" description="Cytochrome c" evidence="5">
    <location>
        <begin position="743"/>
        <end position="881"/>
    </location>
</feature>
<evidence type="ECO:0000259" key="5">
    <source>
        <dbReference type="PROSITE" id="PS51007"/>
    </source>
</evidence>
<dbReference type="PANTHER" id="PTHR33546:SF1">
    <property type="entry name" value="LARGE, MULTIFUNCTIONAL SECRETED PROTEIN"/>
    <property type="match status" value="1"/>
</dbReference>